<dbReference type="AlphaFoldDB" id="A8HQY6"/>
<feature type="transmembrane region" description="Helical" evidence="1">
    <location>
        <begin position="89"/>
        <end position="107"/>
    </location>
</feature>
<keyword evidence="1" id="KW-0812">Transmembrane</keyword>
<dbReference type="GO" id="GO:0005886">
    <property type="term" value="C:plasma membrane"/>
    <property type="evidence" value="ECO:0007669"/>
    <property type="project" value="InterPro"/>
</dbReference>
<proteinExistence type="predicted"/>
<reference evidence="2 3" key="3">
    <citation type="journal article" date="2008" name="BMC Genomics">
        <title>The genome of the versatile nitrogen fixer Azorhizobium caulinodans ORS571.</title>
        <authorList>
            <person name="Lee KB."/>
            <person name="Backer P.D."/>
            <person name="Aono T."/>
            <person name="Liu CT."/>
            <person name="Suzuki S."/>
            <person name="Suzuki T."/>
            <person name="Kaneko T."/>
            <person name="Yamada M."/>
            <person name="Tabata S."/>
            <person name="Kupfer D.M."/>
            <person name="Najar F.Z."/>
            <person name="Wiley G.B."/>
            <person name="Roe B."/>
            <person name="Binnewies T.T."/>
            <person name="Ussery D.W."/>
            <person name="D'Haeze W."/>
            <person name="Herder J.D."/>
            <person name="Gevers D."/>
            <person name="Vereecke D."/>
            <person name="Holsters M."/>
            <person name="Oyaizu H."/>
        </authorList>
    </citation>
    <scope>NUCLEOTIDE SEQUENCE [LARGE SCALE GENOMIC DNA]</scope>
    <source>
        <strain evidence="3">ATCC 43989 / DSM 5975 / JCM 20966 / LMG 6465 / NBRC 14845 / NCIMB 13405 / ORS 571</strain>
    </source>
</reference>
<dbReference type="RefSeq" id="WP_012169607.1">
    <property type="nucleotide sequence ID" value="NC_009937.1"/>
</dbReference>
<dbReference type="STRING" id="438753.AZC_1076"/>
<keyword evidence="1" id="KW-0472">Membrane</keyword>
<feature type="transmembrane region" description="Helical" evidence="1">
    <location>
        <begin position="15"/>
        <end position="37"/>
    </location>
</feature>
<dbReference type="Pfam" id="PF04632">
    <property type="entry name" value="FUSC"/>
    <property type="match status" value="1"/>
</dbReference>
<feature type="transmembrane region" description="Helical" evidence="1">
    <location>
        <begin position="143"/>
        <end position="163"/>
    </location>
</feature>
<evidence type="ECO:0000313" key="3">
    <source>
        <dbReference type="Proteomes" id="UP000000270"/>
    </source>
</evidence>
<reference evidence="2 3" key="6">
    <citation type="journal article" date="2011" name="Appl. Environ. Microbiol.">
        <title>Involvement of the azorhizobial chromosome partition gene (parA) in the onset of bacteroid differentiation during Sesbania rostrata stem nodule development.</title>
        <authorList>
            <person name="Liu CT."/>
            <person name="Lee KB."/>
            <person name="Wang YS."/>
            <person name="Peng MH."/>
            <person name="Lee KT."/>
            <person name="Suzuki S."/>
            <person name="Suzuki T."/>
            <person name="Oyaizu H."/>
        </authorList>
    </citation>
    <scope>NUCLEOTIDE SEQUENCE [LARGE SCALE GENOMIC DNA]</scope>
    <source>
        <strain evidence="3">ATCC 43989 / DSM 5975 / JCM 20966 / LMG 6465 / NBRC 14845 / NCIMB 13405 / ORS 571</strain>
    </source>
</reference>
<dbReference type="Proteomes" id="UP000000270">
    <property type="component" value="Chromosome"/>
</dbReference>
<evidence type="ECO:0000256" key="1">
    <source>
        <dbReference type="SAM" id="Phobius"/>
    </source>
</evidence>
<reference evidence="3" key="2">
    <citation type="submission" date="2007-04" db="EMBL/GenBank/DDBJ databases">
        <title>Complete genome sequence of the nitrogen-fixing bacterium Azorhizobium caulinodans ORS571.</title>
        <authorList>
            <person name="Lee K.B."/>
            <person name="Backer P.D."/>
            <person name="Aono T."/>
            <person name="Liu C.T."/>
            <person name="Suzuki S."/>
            <person name="Suzuki T."/>
            <person name="Kaneko T."/>
            <person name="Yamada M."/>
            <person name="Tabata S."/>
            <person name="Kupfer D.M."/>
            <person name="Najar F.Z."/>
            <person name="Wiley G.B."/>
            <person name="Roe B."/>
            <person name="Binnewies T."/>
            <person name="Ussery D."/>
            <person name="Vereecke D."/>
            <person name="Gevers D."/>
            <person name="Holsters M."/>
            <person name="Oyaizu H."/>
        </authorList>
    </citation>
    <scope>NUCLEOTIDE SEQUENCE [LARGE SCALE GENOMIC DNA]</scope>
    <source>
        <strain evidence="3">ATCC 43989 / DSM 5975 / JCM 20966 / LMG 6465 / NBRC 14845 / NCIMB 13405 / ORS 571</strain>
    </source>
</reference>
<dbReference type="eggNOG" id="COG1289">
    <property type="taxonomic scope" value="Bacteria"/>
</dbReference>
<dbReference type="HOGENOM" id="CLU_013927_2_0_5"/>
<accession>A8HQY6</accession>
<reference evidence="2 3" key="1">
    <citation type="journal article" date="2007" name="Appl. Environ. Microbiol.">
        <title>Rhizobial factors required for stem nodule maturation and maintenance in Sesbania rostrata-Azorhizobium caulinodans ORS571 symbiosis.</title>
        <authorList>
            <person name="Suzuki S."/>
            <person name="Aono T."/>
            <person name="Lee KB."/>
            <person name="Suzuki T."/>
            <person name="Liu CT."/>
            <person name="Miwa H."/>
            <person name="Wakao S."/>
            <person name="Iki T."/>
            <person name="Oyaizu H."/>
        </authorList>
    </citation>
    <scope>NUCLEOTIDE SEQUENCE [LARGE SCALE GENOMIC DNA]</scope>
    <source>
        <strain evidence="3">ATCC 43989 / DSM 5975 / JCM 20966 / LMG 6465 / NBRC 14845 / NCIMB 13405 / ORS 571</strain>
    </source>
</reference>
<feature type="transmembrane region" description="Helical" evidence="1">
    <location>
        <begin position="394"/>
        <end position="411"/>
    </location>
</feature>
<organism evidence="2 3">
    <name type="scientific">Azorhizobium caulinodans (strain ATCC 43989 / DSM 5975 / JCM 20966 / LMG 6465 / NBRC 14845 / NCIMB 13405 / ORS 571)</name>
    <dbReference type="NCBI Taxonomy" id="438753"/>
    <lineage>
        <taxon>Bacteria</taxon>
        <taxon>Pseudomonadati</taxon>
        <taxon>Pseudomonadota</taxon>
        <taxon>Alphaproteobacteria</taxon>
        <taxon>Hyphomicrobiales</taxon>
        <taxon>Xanthobacteraceae</taxon>
        <taxon>Azorhizobium</taxon>
    </lineage>
</organism>
<keyword evidence="3" id="KW-1185">Reference proteome</keyword>
<dbReference type="KEGG" id="azc:AZC_1076"/>
<feature type="transmembrane region" description="Helical" evidence="1">
    <location>
        <begin position="114"/>
        <end position="131"/>
    </location>
</feature>
<reference evidence="2 3" key="5">
    <citation type="journal article" date="2010" name="Appl. Environ. Microbiol.">
        <title>phrR-like gene praR of Azorhizobium caulinodans ORS571 is essential for symbiosis with Sesbania rostrata and is involved in expression of reb genes.</title>
        <authorList>
            <person name="Akiba N."/>
            <person name="Aono T."/>
            <person name="Toyazaki H."/>
            <person name="Sato S."/>
            <person name="Oyaizu H."/>
        </authorList>
    </citation>
    <scope>NUCLEOTIDE SEQUENCE [LARGE SCALE GENOMIC DNA]</scope>
    <source>
        <strain evidence="3">ATCC 43989 / DSM 5975 / JCM 20966 / LMG 6465 / NBRC 14845 / NCIMB 13405 / ORS 571</strain>
    </source>
</reference>
<sequence>MIALLASLRPRATDWIFSLKTFAAAMTALFIALSCGLEKPFWAMATVYIVSSPMSGALSSKAVYRVLGTIIGATATVVLVPNLVNAPELLSLVLALWVGGCLAVSLLDRTPRSYVTMLGGYTVALIGFPAVSDPGAVFDTAVARVEEIVLGITCAGLFGHLLLPRHVGPMVAGRIDAWLKDAGELTLDAFAGVTGAEARAKRARLAADATELHGLSVHLAYDHSQFRGTTGLMQALRGRMLLLLPLLGGIAARVSSLKQDGALTDDLAQVLERLSAWTRAGEAVDAQEAAWLRARLADLKPDTGPDAAWAALQQAYLIDRLNLFMDVREQCRDLWRAVKSGGAALPPSLDGNRRLPPAGTVHRDPRLAVWSGASAMLSILLFCAFWISSGWADGATGAQMVAVAACLMAGLDDPAVGILSFVRGLLVAIAAVCLYAFVILPGTDGFPLLTFMLALYLVPAGTLMSMPGWGGTGLALCLNFSALIGIQERFSADFAATLNGDMAAVIGMLFAAVVATLVRSMTVQQAIGRLLRANASDLAAIAQSPAQVRADPLAVRMLDRLGLIVPRLAKAGPDAPEAGHALREVIAAINVADLKRARHALPAGPRRAVEELLGRIAGAARAAGEGTLFDQAMTPVAPPLDDALGAVLALPSGGRRDEALTALVALRCALVPGAAAFRPSAVHEPVWKEAV</sequence>
<reference evidence="2 3" key="4">
    <citation type="journal article" date="2009" name="Appl. Environ. Microbiol.">
        <title>Comparative genome-wide transcriptional profiling of Azorhizobium caulinodans ORS571 grown under free-living and symbiotic conditions.</title>
        <authorList>
            <person name="Tsukada S."/>
            <person name="Aono T."/>
            <person name="Akiba N."/>
            <person name="Lee KB."/>
            <person name="Liu CT."/>
            <person name="Toyazaki H."/>
            <person name="Oyaizu H."/>
        </authorList>
    </citation>
    <scope>NUCLEOTIDE SEQUENCE [LARGE SCALE GENOMIC DNA]</scope>
    <source>
        <strain evidence="3">ATCC 43989 / DSM 5975 / JCM 20966 / LMG 6465 / NBRC 14845 / NCIMB 13405 / ORS 571</strain>
    </source>
</reference>
<feature type="transmembrane region" description="Helical" evidence="1">
    <location>
        <begin position="502"/>
        <end position="522"/>
    </location>
</feature>
<keyword evidence="1" id="KW-1133">Transmembrane helix</keyword>
<gene>
    <name evidence="2" type="ordered locus">AZC_1076</name>
</gene>
<feature type="transmembrane region" description="Helical" evidence="1">
    <location>
        <begin position="367"/>
        <end position="388"/>
    </location>
</feature>
<feature type="transmembrane region" description="Helical" evidence="1">
    <location>
        <begin position="62"/>
        <end position="83"/>
    </location>
</feature>
<protein>
    <submittedName>
        <fullName evidence="2">Putative membrane protein</fullName>
    </submittedName>
</protein>
<feature type="transmembrane region" description="Helical" evidence="1">
    <location>
        <begin position="418"/>
        <end position="440"/>
    </location>
</feature>
<dbReference type="InterPro" id="IPR006726">
    <property type="entry name" value="PHBA_efflux_AaeB/fusaric-R"/>
</dbReference>
<dbReference type="EMBL" id="AP009384">
    <property type="protein sequence ID" value="BAF87074.1"/>
    <property type="molecule type" value="Genomic_DNA"/>
</dbReference>
<name>A8HQY6_AZOC5</name>
<dbReference type="GO" id="GO:0022857">
    <property type="term" value="F:transmembrane transporter activity"/>
    <property type="evidence" value="ECO:0007669"/>
    <property type="project" value="InterPro"/>
</dbReference>
<evidence type="ECO:0000313" key="2">
    <source>
        <dbReference type="EMBL" id="BAF87074.1"/>
    </source>
</evidence>